<dbReference type="PANTHER" id="PTHR11686">
    <property type="entry name" value="GAMMA GLUTAMYL TRANSPEPTIDASE"/>
    <property type="match status" value="1"/>
</dbReference>
<dbReference type="Pfam" id="PF01019">
    <property type="entry name" value="G_glu_transpept"/>
    <property type="match status" value="1"/>
</dbReference>
<dbReference type="OrthoDB" id="1081007at2759"/>
<dbReference type="GO" id="GO:0036374">
    <property type="term" value="F:glutathione hydrolase activity"/>
    <property type="evidence" value="ECO:0007669"/>
    <property type="project" value="InterPro"/>
</dbReference>
<evidence type="ECO:0000313" key="1">
    <source>
        <dbReference type="EMBL" id="BAT89433.1"/>
    </source>
</evidence>
<reference evidence="1 2" key="1">
    <citation type="journal article" date="2015" name="Sci. Rep.">
        <title>The power of single molecule real-time sequencing technology in the de novo assembly of a eukaryotic genome.</title>
        <authorList>
            <person name="Sakai H."/>
            <person name="Naito K."/>
            <person name="Ogiso-Tanaka E."/>
            <person name="Takahashi Y."/>
            <person name="Iseki K."/>
            <person name="Muto C."/>
            <person name="Satou K."/>
            <person name="Teruya K."/>
            <person name="Shiroma A."/>
            <person name="Shimoji M."/>
            <person name="Hirano T."/>
            <person name="Itoh T."/>
            <person name="Kaga A."/>
            <person name="Tomooka N."/>
        </authorList>
    </citation>
    <scope>NUCLEOTIDE SEQUENCE [LARGE SCALE GENOMIC DNA]</scope>
    <source>
        <strain evidence="2">cv. Shumari</strain>
    </source>
</reference>
<dbReference type="PRINTS" id="PR01210">
    <property type="entry name" value="GGTRANSPTASE"/>
</dbReference>
<evidence type="ECO:0008006" key="3">
    <source>
        <dbReference type="Google" id="ProtNLM"/>
    </source>
</evidence>
<proteinExistence type="predicted"/>
<keyword evidence="2" id="KW-1185">Reference proteome</keyword>
<dbReference type="GO" id="GO:0005886">
    <property type="term" value="C:plasma membrane"/>
    <property type="evidence" value="ECO:0007669"/>
    <property type="project" value="TreeGrafter"/>
</dbReference>
<name>A0A0S3S9I4_PHAAN</name>
<dbReference type="GO" id="GO:0006751">
    <property type="term" value="P:glutathione catabolic process"/>
    <property type="evidence" value="ECO:0007669"/>
    <property type="project" value="InterPro"/>
</dbReference>
<dbReference type="AlphaFoldDB" id="A0A0S3S9I4"/>
<organism evidence="1 2">
    <name type="scientific">Vigna angularis var. angularis</name>
    <dbReference type="NCBI Taxonomy" id="157739"/>
    <lineage>
        <taxon>Eukaryota</taxon>
        <taxon>Viridiplantae</taxon>
        <taxon>Streptophyta</taxon>
        <taxon>Embryophyta</taxon>
        <taxon>Tracheophyta</taxon>
        <taxon>Spermatophyta</taxon>
        <taxon>Magnoliopsida</taxon>
        <taxon>eudicotyledons</taxon>
        <taxon>Gunneridae</taxon>
        <taxon>Pentapetalae</taxon>
        <taxon>rosids</taxon>
        <taxon>fabids</taxon>
        <taxon>Fabales</taxon>
        <taxon>Fabaceae</taxon>
        <taxon>Papilionoideae</taxon>
        <taxon>50 kb inversion clade</taxon>
        <taxon>NPAAA clade</taxon>
        <taxon>indigoferoid/millettioid clade</taxon>
        <taxon>Phaseoleae</taxon>
        <taxon>Vigna</taxon>
    </lineage>
</organism>
<protein>
    <recommendedName>
        <fullName evidence="3">Gamma-glutamyltranspeptidase</fullName>
    </recommendedName>
</protein>
<sequence>MREIEVWYLCELIRIARQIAMRVTPGLALRMGYAERMMHGRFPWKTLFQPAIELAKKGFEVSPTLGDFIAKDAKKILDDPGLRKLYAPEGTLLKEGDVCKNEELGRTLEVVAEQGPQAFYNGTIAEKLVKDIKEAGGILTMEDLRNYKVEIADAMTLNVMGYTIYGMPPPSSGTLALSLVCTFLSPLFCHVAL</sequence>
<gene>
    <name evidence="1" type="primary">Vigan.06G038500</name>
    <name evidence="1" type="ORF">VIGAN_06038500</name>
</gene>
<dbReference type="InterPro" id="IPR029055">
    <property type="entry name" value="Ntn_hydrolases_N"/>
</dbReference>
<dbReference type="PANTHER" id="PTHR11686:SF9">
    <property type="entry name" value="RE13973P"/>
    <property type="match status" value="1"/>
</dbReference>
<dbReference type="InterPro" id="IPR000101">
    <property type="entry name" value="GGT_peptidase"/>
</dbReference>
<dbReference type="Proteomes" id="UP000291084">
    <property type="component" value="Chromosome 6"/>
</dbReference>
<dbReference type="EMBL" id="AP015039">
    <property type="protein sequence ID" value="BAT89433.1"/>
    <property type="molecule type" value="Genomic_DNA"/>
</dbReference>
<dbReference type="SUPFAM" id="SSF56235">
    <property type="entry name" value="N-terminal nucleophile aminohydrolases (Ntn hydrolases)"/>
    <property type="match status" value="1"/>
</dbReference>
<evidence type="ECO:0000313" key="2">
    <source>
        <dbReference type="Proteomes" id="UP000291084"/>
    </source>
</evidence>
<accession>A0A0S3S9I4</accession>